<reference evidence="1" key="1">
    <citation type="journal article" date="2021" name="Proc. Natl. Acad. Sci. U.S.A.">
        <title>A Catalog of Tens of Thousands of Viruses from Human Metagenomes Reveals Hidden Associations with Chronic Diseases.</title>
        <authorList>
            <person name="Tisza M.J."/>
            <person name="Buck C.B."/>
        </authorList>
    </citation>
    <scope>NUCLEOTIDE SEQUENCE</scope>
    <source>
        <strain evidence="1">Ct1IL4</strain>
    </source>
</reference>
<organism evidence="1">
    <name type="scientific">Myoviridae sp. ct1IL4</name>
    <dbReference type="NCBI Taxonomy" id="2825019"/>
    <lineage>
        <taxon>Viruses</taxon>
        <taxon>Duplodnaviria</taxon>
        <taxon>Heunggongvirae</taxon>
        <taxon>Uroviricota</taxon>
        <taxon>Caudoviricetes</taxon>
    </lineage>
</organism>
<dbReference type="EMBL" id="BK015596">
    <property type="protein sequence ID" value="DAE14899.1"/>
    <property type="molecule type" value="Genomic_DNA"/>
</dbReference>
<protein>
    <submittedName>
        <fullName evidence="1">Uncharacterized protein</fullName>
    </submittedName>
</protein>
<evidence type="ECO:0000313" key="1">
    <source>
        <dbReference type="EMBL" id="DAE14899.1"/>
    </source>
</evidence>
<proteinExistence type="predicted"/>
<accession>A0A8S5Q7Y9</accession>
<sequence>MATKKVYDACCRAMKKGRHMACSSTNPEFHRIVRPPLKELFGHKCLVSETEFMRCCEREKRCHLNEDSILRVMYLERRI</sequence>
<name>A0A8S5Q7Y9_9CAUD</name>